<gene>
    <name evidence="2" type="ORF">NZD89_11375</name>
</gene>
<protein>
    <submittedName>
        <fullName evidence="2">Polysaccharide deacetylase family protein</fullName>
    </submittedName>
</protein>
<accession>A0ABY6ZR09</accession>
<organism evidence="2 3">
    <name type="scientific">Alicyclobacillus fastidiosus</name>
    <dbReference type="NCBI Taxonomy" id="392011"/>
    <lineage>
        <taxon>Bacteria</taxon>
        <taxon>Bacillati</taxon>
        <taxon>Bacillota</taxon>
        <taxon>Bacilli</taxon>
        <taxon>Bacillales</taxon>
        <taxon>Alicyclobacillaceae</taxon>
        <taxon>Alicyclobacillus</taxon>
    </lineage>
</organism>
<proteinExistence type="predicted"/>
<dbReference type="EMBL" id="CP104067">
    <property type="protein sequence ID" value="WAH44586.1"/>
    <property type="molecule type" value="Genomic_DNA"/>
</dbReference>
<dbReference type="SUPFAM" id="SSF88713">
    <property type="entry name" value="Glycoside hydrolase/deacetylase"/>
    <property type="match status" value="1"/>
</dbReference>
<dbReference type="Proteomes" id="UP001164761">
    <property type="component" value="Chromosome"/>
</dbReference>
<dbReference type="PROSITE" id="PS51677">
    <property type="entry name" value="NODB"/>
    <property type="match status" value="1"/>
</dbReference>
<dbReference type="InterPro" id="IPR002509">
    <property type="entry name" value="NODB_dom"/>
</dbReference>
<reference evidence="2" key="1">
    <citation type="submission" date="2022-08" db="EMBL/GenBank/DDBJ databases">
        <title>Alicyclobacillus fastidiosus DSM 17978, complete genome.</title>
        <authorList>
            <person name="Wang Q."/>
            <person name="Cai R."/>
            <person name="Wang Z."/>
        </authorList>
    </citation>
    <scope>NUCLEOTIDE SEQUENCE</scope>
    <source>
        <strain evidence="2">DSM 17978</strain>
    </source>
</reference>
<feature type="domain" description="NodB homology" evidence="1">
    <location>
        <begin position="11"/>
        <end position="229"/>
    </location>
</feature>
<dbReference type="Gene3D" id="3.20.20.370">
    <property type="entry name" value="Glycoside hydrolase/deacetylase"/>
    <property type="match status" value="1"/>
</dbReference>
<name>A0ABY6ZR09_9BACL</name>
<evidence type="ECO:0000313" key="3">
    <source>
        <dbReference type="Proteomes" id="UP001164761"/>
    </source>
</evidence>
<dbReference type="PANTHER" id="PTHR43123:SF4">
    <property type="entry name" value="POLYSACCHARIDE DEACETYLASE"/>
    <property type="match status" value="1"/>
</dbReference>
<keyword evidence="3" id="KW-1185">Reference proteome</keyword>
<sequence>MPEGRGNIPDVYNYSKRDYGARVGVWRIMEVLSNHGIRATVALNSNICDIYPEIVDEAAHMGWEFMGHNETNTQYLYDLEPAEERSLIHRTLQRIEQATGERPKGWLGSGLQETWHTLDFLAEAGIRYVADWVNDDQPYYMNIQGYPLVSIPYSVDLNDKPMYEKYHRTANEFETIICRHFDTLYEEGKDSGRVMAIALHPYITGTAHRIIALDNALKYIASHENVWFATGQDIVEEFVKQNHVKNTEVNRK</sequence>
<evidence type="ECO:0000259" key="1">
    <source>
        <dbReference type="PROSITE" id="PS51677"/>
    </source>
</evidence>
<evidence type="ECO:0000313" key="2">
    <source>
        <dbReference type="EMBL" id="WAH44586.1"/>
    </source>
</evidence>
<dbReference type="PANTHER" id="PTHR43123">
    <property type="entry name" value="POLYSACCHARIDE DEACETYLASE-RELATED"/>
    <property type="match status" value="1"/>
</dbReference>
<dbReference type="InterPro" id="IPR011330">
    <property type="entry name" value="Glyco_hydro/deAcase_b/a-brl"/>
</dbReference>
<dbReference type="Pfam" id="PF01522">
    <property type="entry name" value="Polysacc_deac_1"/>
    <property type="match status" value="1"/>
</dbReference>